<dbReference type="Pfam" id="PF00145">
    <property type="entry name" value="DNA_methylase"/>
    <property type="match status" value="1"/>
</dbReference>
<evidence type="ECO:0000313" key="6">
    <source>
        <dbReference type="EMBL" id="AMO25970.1"/>
    </source>
</evidence>
<feature type="active site" evidence="4">
    <location>
        <position position="76"/>
    </location>
</feature>
<keyword evidence="2 4" id="KW-0808">Transferase</keyword>
<dbReference type="InterPro" id="IPR001525">
    <property type="entry name" value="C5_MeTfrase"/>
</dbReference>
<sequence length="419" mass="47811">MDELRVVEAFAGIGTQSMALKKLNINHKVVAISEIDTHAIQSYEAIHGSVNNLGDVSKIDISTVPDHDFFTYSFPCTDVSVAGKREGLGEGTRSGHLYDCKQIIQTKKPKYLMLENVKNLTGKKFKEEFDNWLSWLEGQGYRNYWKVINAQDYVPQNRERVFVVSILGDQEFKFPVAPKSKTKIKKYVVPQLVKVRKHTVDIEDMKVVLQAAKRTSNLTLKQISDKLEVKKTTVEHWFRSDNCFSIPEADVWFELKELIGVTTTKFDAGVTEFEIREGVFEKSNRVYDIQGLAPTLTVASANEKILVYGDRKSDKDDNCIENILESLVSTEYYVNSYSEETLNDVMLQAGVHENVAIRELTPLETWRLMSIPDEYFHRAKESGVSDAQLYQQAGNAIVVDVMVDIFRELFKDRIKEGTH</sequence>
<dbReference type="EMBL" id="KU577463">
    <property type="protein sequence ID" value="AMO25970.1"/>
    <property type="molecule type" value="Genomic_DNA"/>
</dbReference>
<comment type="similarity">
    <text evidence="4 5">Belongs to the class I-like SAM-binding methyltransferase superfamily. C5-methyltransferase family.</text>
</comment>
<proteinExistence type="inferred from homology"/>
<organism evidence="6 7">
    <name type="scientific">Bacillus phage Deep Blue</name>
    <dbReference type="NCBI Taxonomy" id="1792245"/>
    <lineage>
        <taxon>Viruses</taxon>
        <taxon>Duplodnaviria</taxon>
        <taxon>Heunggongvirae</taxon>
        <taxon>Uroviricota</taxon>
        <taxon>Caudoviricetes</taxon>
        <taxon>Herelleviridae</taxon>
        <taxon>Bastillevirinae</taxon>
        <taxon>Caeruleovirus</taxon>
        <taxon>Caeruleovirus deepblue</taxon>
    </lineage>
</organism>
<dbReference type="GO" id="GO:0008168">
    <property type="term" value="F:methyltransferase activity"/>
    <property type="evidence" value="ECO:0007669"/>
    <property type="project" value="UniProtKB-KW"/>
</dbReference>
<dbReference type="PROSITE" id="PS51679">
    <property type="entry name" value="SAM_MT_C5"/>
    <property type="match status" value="1"/>
</dbReference>
<dbReference type="InterPro" id="IPR050750">
    <property type="entry name" value="C5-MTase"/>
</dbReference>
<evidence type="ECO:0000256" key="4">
    <source>
        <dbReference type="PROSITE-ProRule" id="PRU01016"/>
    </source>
</evidence>
<keyword evidence="3 4" id="KW-0949">S-adenosyl-L-methionine</keyword>
<protein>
    <submittedName>
        <fullName evidence="6">DNA (Cytosine-5-)-methyltransferase</fullName>
    </submittedName>
</protein>
<keyword evidence="1 4" id="KW-0489">Methyltransferase</keyword>
<name>A0A140HLV8_9CAUD</name>
<reference evidence="6 7" key="1">
    <citation type="journal article" date="2016" name="Genome Announc.">
        <title>Complete Genome Sequence of Bacteriophage Deep-Blue Infecting Emetic Bacillus cereus.</title>
        <authorList>
            <person name="Hock L."/>
            <person name="Gillis A."/>
            <person name="Mahillon J."/>
        </authorList>
    </citation>
    <scope>NUCLEOTIDE SEQUENCE [LARGE SCALE GENOMIC DNA]</scope>
</reference>
<dbReference type="NCBIfam" id="TIGR00675">
    <property type="entry name" value="dcm"/>
    <property type="match status" value="1"/>
</dbReference>
<accession>A0A140HLV8</accession>
<dbReference type="GO" id="GO:0032259">
    <property type="term" value="P:methylation"/>
    <property type="evidence" value="ECO:0007669"/>
    <property type="project" value="UniProtKB-KW"/>
</dbReference>
<dbReference type="InterPro" id="IPR029063">
    <property type="entry name" value="SAM-dependent_MTases_sf"/>
</dbReference>
<dbReference type="GeneID" id="29081926"/>
<dbReference type="RefSeq" id="YP_009285459.1">
    <property type="nucleotide sequence ID" value="NC_031056.1"/>
</dbReference>
<dbReference type="Gene3D" id="3.40.50.150">
    <property type="entry name" value="Vaccinia Virus protein VP39"/>
    <property type="match status" value="1"/>
</dbReference>
<gene>
    <name evidence="6" type="ORF">Blue_147</name>
</gene>
<dbReference type="OrthoDB" id="8328at10239"/>
<evidence type="ECO:0000256" key="5">
    <source>
        <dbReference type="RuleBase" id="RU000416"/>
    </source>
</evidence>
<dbReference type="Proteomes" id="UP000201785">
    <property type="component" value="Segment"/>
</dbReference>
<evidence type="ECO:0000256" key="1">
    <source>
        <dbReference type="ARBA" id="ARBA00022603"/>
    </source>
</evidence>
<dbReference type="Gene3D" id="3.90.120.10">
    <property type="entry name" value="DNA Methylase, subunit A, domain 2"/>
    <property type="match status" value="1"/>
</dbReference>
<evidence type="ECO:0000256" key="3">
    <source>
        <dbReference type="ARBA" id="ARBA00022691"/>
    </source>
</evidence>
<dbReference type="SUPFAM" id="SSF53335">
    <property type="entry name" value="S-adenosyl-L-methionine-dependent methyltransferases"/>
    <property type="match status" value="1"/>
</dbReference>
<dbReference type="PROSITE" id="PS00095">
    <property type="entry name" value="C5_MTASE_2"/>
    <property type="match status" value="1"/>
</dbReference>
<dbReference type="KEGG" id="vg:29081926"/>
<evidence type="ECO:0000256" key="2">
    <source>
        <dbReference type="ARBA" id="ARBA00022679"/>
    </source>
</evidence>
<evidence type="ECO:0000313" key="7">
    <source>
        <dbReference type="Proteomes" id="UP000201785"/>
    </source>
</evidence>
<dbReference type="InterPro" id="IPR031303">
    <property type="entry name" value="C5_meth_CS"/>
</dbReference>
<dbReference type="PANTHER" id="PTHR46098:SF1">
    <property type="entry name" value="TRNA (CYTOSINE(38)-C(5))-METHYLTRANSFERASE"/>
    <property type="match status" value="1"/>
</dbReference>
<keyword evidence="7" id="KW-1185">Reference proteome</keyword>
<dbReference type="PANTHER" id="PTHR46098">
    <property type="entry name" value="TRNA (CYTOSINE(38)-C(5))-METHYLTRANSFERASE"/>
    <property type="match status" value="1"/>
</dbReference>
<dbReference type="PRINTS" id="PR00105">
    <property type="entry name" value="C5METTRFRASE"/>
</dbReference>